<dbReference type="RefSeq" id="XP_060047883.1">
    <property type="nucleotide sequence ID" value="XM_060191900.1"/>
</dbReference>
<dbReference type="Proteomes" id="UP001652624">
    <property type="component" value="Chromosome 5"/>
</dbReference>
<dbReference type="PANTHER" id="PTHR44324">
    <property type="entry name" value="WD40 REPEAT DOMAIN 95"/>
    <property type="match status" value="1"/>
</dbReference>
<gene>
    <name evidence="4" type="primary">LOC132538725</name>
</gene>
<dbReference type="SUPFAM" id="SSF47473">
    <property type="entry name" value="EF-hand"/>
    <property type="match status" value="1"/>
</dbReference>
<keyword evidence="1" id="KW-0677">Repeat</keyword>
<organism evidence="3 4">
    <name type="scientific">Erinaceus europaeus</name>
    <name type="common">Western European hedgehog</name>
    <dbReference type="NCBI Taxonomy" id="9365"/>
    <lineage>
        <taxon>Eukaryota</taxon>
        <taxon>Metazoa</taxon>
        <taxon>Chordata</taxon>
        <taxon>Craniata</taxon>
        <taxon>Vertebrata</taxon>
        <taxon>Euteleostomi</taxon>
        <taxon>Mammalia</taxon>
        <taxon>Eutheria</taxon>
        <taxon>Laurasiatheria</taxon>
        <taxon>Eulipotyphla</taxon>
        <taxon>Erinaceidae</taxon>
        <taxon>Erinaceinae</taxon>
        <taxon>Erinaceus</taxon>
    </lineage>
</organism>
<reference evidence="4" key="1">
    <citation type="submission" date="2025-08" db="UniProtKB">
        <authorList>
            <consortium name="RefSeq"/>
        </authorList>
    </citation>
    <scope>IDENTIFICATION</scope>
</reference>
<evidence type="ECO:0000256" key="1">
    <source>
        <dbReference type="ARBA" id="ARBA00022737"/>
    </source>
</evidence>
<feature type="domain" description="EF-hand" evidence="2">
    <location>
        <begin position="112"/>
        <end position="176"/>
    </location>
</feature>
<protein>
    <submittedName>
        <fullName evidence="4">Uncharacterized protein LOC132538725</fullName>
    </submittedName>
</protein>
<dbReference type="InterPro" id="IPR002048">
    <property type="entry name" value="EF_hand_dom"/>
</dbReference>
<name>A0ABM3XGD2_ERIEU</name>
<sequence length="260" mass="29760">MNWRGRASSALGRLETSNEPSILNAAAILGEPLALRVQTCPAGRPPSRESELPRADPPAWLLRACLTRQRMRSHSIGMEDLVQGKTPPHHTDLARSLRVEKIEHEMTLEELQDLHALFQDYEKKGRQLLDMETFKCIMKQSMRSQNKSLEQIEQLFMKIDYNAVGRIQWDGFCTYLQLEYSEQADALARQKEVSFQLPAVLGRLSYGGPVLRVLPMPDDTFIMIREDGAIYFWSPQLNLKRRKQLFVCGVHLIRKLSALG</sequence>
<dbReference type="InterPro" id="IPR051242">
    <property type="entry name" value="WD-EF-hand_domain"/>
</dbReference>
<accession>A0ABM3XGD2</accession>
<evidence type="ECO:0000313" key="4">
    <source>
        <dbReference type="RefSeq" id="XP_060047883.1"/>
    </source>
</evidence>
<dbReference type="Gene3D" id="1.10.238.10">
    <property type="entry name" value="EF-hand"/>
    <property type="match status" value="1"/>
</dbReference>
<keyword evidence="3" id="KW-1185">Reference proteome</keyword>
<dbReference type="PANTHER" id="PTHR44324:SF4">
    <property type="entry name" value="WD40 REPEAT DOMAIN 95"/>
    <property type="match status" value="1"/>
</dbReference>
<dbReference type="GeneID" id="132538725"/>
<evidence type="ECO:0000313" key="3">
    <source>
        <dbReference type="Proteomes" id="UP001652624"/>
    </source>
</evidence>
<proteinExistence type="predicted"/>
<evidence type="ECO:0000259" key="2">
    <source>
        <dbReference type="Pfam" id="PF13499"/>
    </source>
</evidence>
<dbReference type="Pfam" id="PF13499">
    <property type="entry name" value="EF-hand_7"/>
    <property type="match status" value="1"/>
</dbReference>
<dbReference type="InterPro" id="IPR011992">
    <property type="entry name" value="EF-hand-dom_pair"/>
</dbReference>